<sequence>MSVHYCQGEAHYSPLRYTHTHQDTGCTMEMEMEQEIQQEEKACCSTKAPVEKPIKKFADKKCCQDELIKSNPSDHNIQHVYTPHFEFILPDYSWTECSKYVVDFPVQKQETLAYYMEANAPPLYQLYCRLVLYA</sequence>
<accession>A0A378U199</accession>
<dbReference type="EMBL" id="UGQL01000002">
    <property type="protein sequence ID" value="STZ68936.1"/>
    <property type="molecule type" value="Genomic_DNA"/>
</dbReference>
<organism evidence="1 2">
    <name type="scientific">Myroides odoratus</name>
    <name type="common">Flavobacterium odoratum</name>
    <dbReference type="NCBI Taxonomy" id="256"/>
    <lineage>
        <taxon>Bacteria</taxon>
        <taxon>Pseudomonadati</taxon>
        <taxon>Bacteroidota</taxon>
        <taxon>Flavobacteriia</taxon>
        <taxon>Flavobacteriales</taxon>
        <taxon>Flavobacteriaceae</taxon>
        <taxon>Myroides</taxon>
    </lineage>
</organism>
<dbReference type="InterPro" id="IPR058060">
    <property type="entry name" value="HYC_CC_PP"/>
</dbReference>
<evidence type="ECO:0000313" key="1">
    <source>
        <dbReference type="EMBL" id="STZ68936.1"/>
    </source>
</evidence>
<dbReference type="RefSeq" id="WP_115091791.1">
    <property type="nucleotide sequence ID" value="NZ_JANUEE010000005.1"/>
</dbReference>
<gene>
    <name evidence="1" type="ORF">NCTC11179_02419</name>
</gene>
<reference evidence="1 2" key="1">
    <citation type="submission" date="2018-06" db="EMBL/GenBank/DDBJ databases">
        <authorList>
            <consortium name="Pathogen Informatics"/>
            <person name="Doyle S."/>
        </authorList>
    </citation>
    <scope>NUCLEOTIDE SEQUENCE [LARGE SCALE GENOMIC DNA]</scope>
    <source>
        <strain evidence="1 2">NCTC11179</strain>
    </source>
</reference>
<evidence type="ECO:0000313" key="2">
    <source>
        <dbReference type="Proteomes" id="UP000255024"/>
    </source>
</evidence>
<dbReference type="NCBIfam" id="NF047658">
    <property type="entry name" value="HYC_CC_PP"/>
    <property type="match status" value="1"/>
</dbReference>
<dbReference type="AlphaFoldDB" id="A0A378U199"/>
<proteinExistence type="predicted"/>
<keyword evidence="2" id="KW-1185">Reference proteome</keyword>
<dbReference type="Proteomes" id="UP000255024">
    <property type="component" value="Unassembled WGS sequence"/>
</dbReference>
<name>A0A378U199_MYROD</name>
<protein>
    <submittedName>
        <fullName evidence="1">Uncharacterized protein</fullName>
    </submittedName>
</protein>